<dbReference type="InterPro" id="IPR006124">
    <property type="entry name" value="Metalloenzyme"/>
</dbReference>
<dbReference type="InterPro" id="IPR005995">
    <property type="entry name" value="Pgm_bpd_ind"/>
</dbReference>
<dbReference type="Gene3D" id="3.40.720.10">
    <property type="entry name" value="Alkaline Phosphatase, subunit A"/>
    <property type="match status" value="1"/>
</dbReference>
<dbReference type="Proteomes" id="UP000771749">
    <property type="component" value="Unassembled WGS sequence"/>
</dbReference>
<dbReference type="SUPFAM" id="SSF53649">
    <property type="entry name" value="Alkaline phosphatase-like"/>
    <property type="match status" value="1"/>
</dbReference>
<evidence type="ECO:0000313" key="2">
    <source>
        <dbReference type="EMBL" id="MBO8454395.1"/>
    </source>
</evidence>
<feature type="domain" description="Metalloenzyme" evidence="1">
    <location>
        <begin position="24"/>
        <end position="213"/>
    </location>
</feature>
<protein>
    <submittedName>
        <fullName evidence="2">Sulfatase-like hydrolase/transferase</fullName>
    </submittedName>
</protein>
<dbReference type="GO" id="GO:0030145">
    <property type="term" value="F:manganese ion binding"/>
    <property type="evidence" value="ECO:0007669"/>
    <property type="project" value="TreeGrafter"/>
</dbReference>
<dbReference type="EMBL" id="JADIMJ010000100">
    <property type="protein sequence ID" value="MBO8454395.1"/>
    <property type="molecule type" value="Genomic_DNA"/>
</dbReference>
<dbReference type="AlphaFoldDB" id="A0A940DPZ8"/>
<accession>A0A940DPZ8</accession>
<dbReference type="PANTHER" id="PTHR31637">
    <property type="entry name" value="2,3-BISPHOSPHOGLYCERATE-INDEPENDENT PHOSPHOGLYCERATE MUTASE"/>
    <property type="match status" value="1"/>
</dbReference>
<comment type="caution">
    <text evidence="2">The sequence shown here is derived from an EMBL/GenBank/DDBJ whole genome shotgun (WGS) entry which is preliminary data.</text>
</comment>
<dbReference type="PANTHER" id="PTHR31637:SF0">
    <property type="entry name" value="2,3-BISPHOSPHOGLYCERATE-INDEPENDENT PHOSPHOGLYCERATE MUTASE"/>
    <property type="match status" value="1"/>
</dbReference>
<dbReference type="GO" id="GO:0004619">
    <property type="term" value="F:phosphoglycerate mutase activity"/>
    <property type="evidence" value="ECO:0007669"/>
    <property type="project" value="InterPro"/>
</dbReference>
<dbReference type="Gene3D" id="3.40.1450.10">
    <property type="entry name" value="BPG-independent phosphoglycerate mutase, domain B"/>
    <property type="match status" value="1"/>
</dbReference>
<dbReference type="Pfam" id="PF01676">
    <property type="entry name" value="Metalloenzyme"/>
    <property type="match status" value="1"/>
</dbReference>
<gene>
    <name evidence="2" type="ORF">IAC07_06725</name>
</gene>
<evidence type="ECO:0000313" key="3">
    <source>
        <dbReference type="Proteomes" id="UP000771749"/>
    </source>
</evidence>
<dbReference type="InterPro" id="IPR017850">
    <property type="entry name" value="Alkaline_phosphatase_core_sf"/>
</dbReference>
<evidence type="ECO:0000259" key="1">
    <source>
        <dbReference type="Pfam" id="PF01676"/>
    </source>
</evidence>
<reference evidence="2" key="1">
    <citation type="submission" date="2020-10" db="EMBL/GenBank/DDBJ databases">
        <authorList>
            <person name="Gilroy R."/>
        </authorList>
    </citation>
    <scope>NUCLEOTIDE SEQUENCE</scope>
    <source>
        <strain evidence="2">F1-3629</strain>
    </source>
</reference>
<reference evidence="2" key="2">
    <citation type="journal article" date="2021" name="PeerJ">
        <title>Extensive microbial diversity within the chicken gut microbiome revealed by metagenomics and culture.</title>
        <authorList>
            <person name="Gilroy R."/>
            <person name="Ravi A."/>
            <person name="Getino M."/>
            <person name="Pursley I."/>
            <person name="Horton D.L."/>
            <person name="Alikhan N.F."/>
            <person name="Baker D."/>
            <person name="Gharbi K."/>
            <person name="Hall N."/>
            <person name="Watson M."/>
            <person name="Adriaenssens E.M."/>
            <person name="Foster-Nyarko E."/>
            <person name="Jarju S."/>
            <person name="Secka A."/>
            <person name="Antonio M."/>
            <person name="Oren A."/>
            <person name="Chaudhuri R.R."/>
            <person name="La Ragione R."/>
            <person name="Hildebrand F."/>
            <person name="Pallen M.J."/>
        </authorList>
    </citation>
    <scope>NUCLEOTIDE SEQUENCE</scope>
    <source>
        <strain evidence="2">F1-3629</strain>
    </source>
</reference>
<dbReference type="GO" id="GO:0006007">
    <property type="term" value="P:glucose catabolic process"/>
    <property type="evidence" value="ECO:0007669"/>
    <property type="project" value="InterPro"/>
</dbReference>
<dbReference type="GO" id="GO:0016787">
    <property type="term" value="F:hydrolase activity"/>
    <property type="evidence" value="ECO:0007669"/>
    <property type="project" value="UniProtKB-KW"/>
</dbReference>
<keyword evidence="2" id="KW-0378">Hydrolase</keyword>
<dbReference type="InterPro" id="IPR036646">
    <property type="entry name" value="PGAM_B_sf"/>
</dbReference>
<name>A0A940DPZ8_9BACT</name>
<dbReference type="GO" id="GO:0005829">
    <property type="term" value="C:cytosol"/>
    <property type="evidence" value="ECO:0007669"/>
    <property type="project" value="TreeGrafter"/>
</dbReference>
<organism evidence="2 3">
    <name type="scientific">Candidatus Cryptobacteroides gallistercoris</name>
    <dbReference type="NCBI Taxonomy" id="2840765"/>
    <lineage>
        <taxon>Bacteria</taxon>
        <taxon>Pseudomonadati</taxon>
        <taxon>Bacteroidota</taxon>
        <taxon>Bacteroidia</taxon>
        <taxon>Bacteroidales</taxon>
        <taxon>Candidatus Cryptobacteroides</taxon>
    </lineage>
</organism>
<proteinExistence type="predicted"/>
<feature type="non-terminal residue" evidence="2">
    <location>
        <position position="1"/>
    </location>
</feature>
<sequence length="224" mass="24629">TLPLYYCCFTPYDDKFQGVHILFDKENVQDTLGETVAKAGKRQLRIAETEKYAHVTFFFNGGREDQFENEDRILVKSPKVPTYDLLPEMSAQEVTEKLVEVLNTGKEDMIILNFANGDMVGHTGVFSAICRAVAKVDKCVREVVETAVANDYVVLLTADHGNADHAYNADGSPNTAHSLNPVQFIVINAGVEHVKDGKLADVAPTILKLMGISQPEAMTGEPLV</sequence>